<name>A0A1H3NQT2_9EURY</name>
<dbReference type="RefSeq" id="WP_092735114.1">
    <property type="nucleotide sequence ID" value="NZ_FNPC01000014.1"/>
</dbReference>
<gene>
    <name evidence="1" type="ORF">SAMN05216564_11431</name>
</gene>
<organism evidence="1 2">
    <name type="scientific">Halopenitus persicus</name>
    <dbReference type="NCBI Taxonomy" id="1048396"/>
    <lineage>
        <taxon>Archaea</taxon>
        <taxon>Methanobacteriati</taxon>
        <taxon>Methanobacteriota</taxon>
        <taxon>Stenosarchaea group</taxon>
        <taxon>Halobacteria</taxon>
        <taxon>Halobacteriales</taxon>
        <taxon>Haloferacaceae</taxon>
        <taxon>Halopenitus</taxon>
    </lineage>
</organism>
<dbReference type="Proteomes" id="UP000199079">
    <property type="component" value="Unassembled WGS sequence"/>
</dbReference>
<reference evidence="2" key="1">
    <citation type="submission" date="2016-10" db="EMBL/GenBank/DDBJ databases">
        <authorList>
            <person name="Varghese N."/>
            <person name="Submissions S."/>
        </authorList>
    </citation>
    <scope>NUCLEOTIDE SEQUENCE [LARGE SCALE GENOMIC DNA]</scope>
    <source>
        <strain evidence="2">DC30,IBRC 10041,KCTC 4046</strain>
    </source>
</reference>
<proteinExistence type="predicted"/>
<dbReference type="OrthoDB" id="256261at2157"/>
<evidence type="ECO:0000313" key="2">
    <source>
        <dbReference type="Proteomes" id="UP000199079"/>
    </source>
</evidence>
<keyword evidence="2" id="KW-1185">Reference proteome</keyword>
<sequence length="314" mass="34947">MTRIQQVVFELTAPYAGRPYHVSGHALFQAIAADVDDRARRELQVSHGVFTPSEYGSYPDEHSQDGYAGKLGGSLPPVESYEDLFLFRDAAQRWLQASRPREAQNTMDVQSHGGRLAVAPESFFGVPAHQRNSKRRVTWYIHAYLHSEREGVLPLDESVLDGIRVGGARNYGFGEVSLVDSQVVDLDAVSFDGLRGHDQYSIELVTPYVLQSEAPDADTQSVPWWWDTSVTGMGSDAPTRDRRLRRREERLAGESVYDLATIDHGQLVGYAGNDPIQTAKNGVLRIGTHARFGFGELRVRPAGRDRVPEREGVV</sequence>
<dbReference type="AlphaFoldDB" id="A0A1H3NQT2"/>
<evidence type="ECO:0000313" key="1">
    <source>
        <dbReference type="EMBL" id="SDY91040.1"/>
    </source>
</evidence>
<protein>
    <submittedName>
        <fullName evidence="1">Uncharacterized protein</fullName>
    </submittedName>
</protein>
<accession>A0A1H3NQT2</accession>
<dbReference type="EMBL" id="FNPC01000014">
    <property type="protein sequence ID" value="SDY91040.1"/>
    <property type="molecule type" value="Genomic_DNA"/>
</dbReference>